<proteinExistence type="predicted"/>
<feature type="region of interest" description="Disordered" evidence="1">
    <location>
        <begin position="1"/>
        <end position="51"/>
    </location>
</feature>
<keyword evidence="3" id="KW-1185">Reference proteome</keyword>
<dbReference type="AlphaFoldDB" id="A0A6A6NXQ6"/>
<feature type="compositionally biased region" description="Basic and acidic residues" evidence="1">
    <location>
        <begin position="35"/>
        <end position="49"/>
    </location>
</feature>
<organism evidence="2 3">
    <name type="scientific">Lineolata rhizophorae</name>
    <dbReference type="NCBI Taxonomy" id="578093"/>
    <lineage>
        <taxon>Eukaryota</taxon>
        <taxon>Fungi</taxon>
        <taxon>Dikarya</taxon>
        <taxon>Ascomycota</taxon>
        <taxon>Pezizomycotina</taxon>
        <taxon>Dothideomycetes</taxon>
        <taxon>Dothideomycetes incertae sedis</taxon>
        <taxon>Lineolatales</taxon>
        <taxon>Lineolataceae</taxon>
        <taxon>Lineolata</taxon>
    </lineage>
</organism>
<evidence type="ECO:0000313" key="2">
    <source>
        <dbReference type="EMBL" id="KAF2456489.1"/>
    </source>
</evidence>
<dbReference type="EMBL" id="MU001683">
    <property type="protein sequence ID" value="KAF2456489.1"/>
    <property type="molecule type" value="Genomic_DNA"/>
</dbReference>
<evidence type="ECO:0000313" key="3">
    <source>
        <dbReference type="Proteomes" id="UP000799766"/>
    </source>
</evidence>
<gene>
    <name evidence="2" type="ORF">BDY21DRAFT_51873</name>
</gene>
<dbReference type="Proteomes" id="UP000799766">
    <property type="component" value="Unassembled WGS sequence"/>
</dbReference>
<sequence>MTERYHDASSPPRCCRRPSTARGCSEKCPQSGDAGRFDRSSGSRPDPCHGNRYPDLYREHVSGLSSVEEHKSPCLCFDARLSMRPENIESIMRRCYEAAWEFQMGGDPIAKLLRCGRCGGAPRAAADDLTLQPACSGGGGSSSSSSSSALHFRPSPSRRSAAPAARHGGHAGC</sequence>
<reference evidence="2" key="1">
    <citation type="journal article" date="2020" name="Stud. Mycol.">
        <title>101 Dothideomycetes genomes: a test case for predicting lifestyles and emergence of pathogens.</title>
        <authorList>
            <person name="Haridas S."/>
            <person name="Albert R."/>
            <person name="Binder M."/>
            <person name="Bloem J."/>
            <person name="Labutti K."/>
            <person name="Salamov A."/>
            <person name="Andreopoulos B."/>
            <person name="Baker S."/>
            <person name="Barry K."/>
            <person name="Bills G."/>
            <person name="Bluhm B."/>
            <person name="Cannon C."/>
            <person name="Castanera R."/>
            <person name="Culley D."/>
            <person name="Daum C."/>
            <person name="Ezra D."/>
            <person name="Gonzalez J."/>
            <person name="Henrissat B."/>
            <person name="Kuo A."/>
            <person name="Liang C."/>
            <person name="Lipzen A."/>
            <person name="Lutzoni F."/>
            <person name="Magnuson J."/>
            <person name="Mondo S."/>
            <person name="Nolan M."/>
            <person name="Ohm R."/>
            <person name="Pangilinan J."/>
            <person name="Park H.-J."/>
            <person name="Ramirez L."/>
            <person name="Alfaro M."/>
            <person name="Sun H."/>
            <person name="Tritt A."/>
            <person name="Yoshinaga Y."/>
            <person name="Zwiers L.-H."/>
            <person name="Turgeon B."/>
            <person name="Goodwin S."/>
            <person name="Spatafora J."/>
            <person name="Crous P."/>
            <person name="Grigoriev I."/>
        </authorList>
    </citation>
    <scope>NUCLEOTIDE SEQUENCE</scope>
    <source>
        <strain evidence="2">ATCC 16933</strain>
    </source>
</reference>
<accession>A0A6A6NXQ6</accession>
<feature type="compositionally biased region" description="Low complexity" evidence="1">
    <location>
        <begin position="142"/>
        <end position="166"/>
    </location>
</feature>
<evidence type="ECO:0000256" key="1">
    <source>
        <dbReference type="SAM" id="MobiDB-lite"/>
    </source>
</evidence>
<protein>
    <submittedName>
        <fullName evidence="2">Uncharacterized protein</fullName>
    </submittedName>
</protein>
<name>A0A6A6NXQ6_9PEZI</name>
<feature type="region of interest" description="Disordered" evidence="1">
    <location>
        <begin position="134"/>
        <end position="173"/>
    </location>
</feature>